<gene>
    <name evidence="2" type="ORF">GOMPHAMPRED_003280</name>
</gene>
<feature type="signal peptide" evidence="1">
    <location>
        <begin position="1"/>
        <end position="19"/>
    </location>
</feature>
<evidence type="ECO:0008006" key="4">
    <source>
        <dbReference type="Google" id="ProtNLM"/>
    </source>
</evidence>
<dbReference type="EMBL" id="CAJPDQ010000002">
    <property type="protein sequence ID" value="CAF9905599.1"/>
    <property type="molecule type" value="Genomic_DNA"/>
</dbReference>
<sequence length="425" mass="48009">MSLLSLPAELLITIVELACDDTQTAVNLCIATKGVPRLHEIALAKRWQKITIDDRDLVPAPGDDSDYTYRVDQKMNESGLVQKLKPRGWNVRLLTKQLDGNGRCLANHIRDLSFDLGMRRYFVEAASTGNTSSINSDIWKLMPTLASLEHTLNLLQPHLIDVRTVECNGVVPQVMLNVLVRLKNSCKIRDLSVHKLYSPGRLVGMRYLERECRRGRDGSGQRWCYWRDPIDYTCLQPLHGLTSLAIHKLKHEEVPSLVTLLPQLSHLAYLTIADEEHDYCGDPPACAMRTLIKNLCHRKSCETSSLSPTNSNRIFPTSLISLELSDNHFHRRKLAVPYLEIGWKLDANITSLYTDADLVHVSRFVGCLQTPQLKSLAVIGAIKQVELPKHTAVLDSLISSHITTLERIQLLRAWSFKSTFCEGFQ</sequence>
<dbReference type="OrthoDB" id="5411581at2759"/>
<evidence type="ECO:0000313" key="3">
    <source>
        <dbReference type="Proteomes" id="UP000664169"/>
    </source>
</evidence>
<feature type="chain" id="PRO_5034166681" description="F-box domain-containing protein" evidence="1">
    <location>
        <begin position="20"/>
        <end position="425"/>
    </location>
</feature>
<dbReference type="Proteomes" id="UP000664169">
    <property type="component" value="Unassembled WGS sequence"/>
</dbReference>
<keyword evidence="1" id="KW-0732">Signal</keyword>
<organism evidence="2 3">
    <name type="scientific">Gomphillus americanus</name>
    <dbReference type="NCBI Taxonomy" id="1940652"/>
    <lineage>
        <taxon>Eukaryota</taxon>
        <taxon>Fungi</taxon>
        <taxon>Dikarya</taxon>
        <taxon>Ascomycota</taxon>
        <taxon>Pezizomycotina</taxon>
        <taxon>Lecanoromycetes</taxon>
        <taxon>OSLEUM clade</taxon>
        <taxon>Ostropomycetidae</taxon>
        <taxon>Ostropales</taxon>
        <taxon>Graphidaceae</taxon>
        <taxon>Gomphilloideae</taxon>
        <taxon>Gomphillus</taxon>
    </lineage>
</organism>
<name>A0A8H3EFI9_9LECA</name>
<evidence type="ECO:0000313" key="2">
    <source>
        <dbReference type="EMBL" id="CAF9905599.1"/>
    </source>
</evidence>
<dbReference type="AlphaFoldDB" id="A0A8H3EFI9"/>
<reference evidence="2" key="1">
    <citation type="submission" date="2021-03" db="EMBL/GenBank/DDBJ databases">
        <authorList>
            <person name="Tagirdzhanova G."/>
        </authorList>
    </citation>
    <scope>NUCLEOTIDE SEQUENCE</scope>
</reference>
<keyword evidence="3" id="KW-1185">Reference proteome</keyword>
<evidence type="ECO:0000256" key="1">
    <source>
        <dbReference type="SAM" id="SignalP"/>
    </source>
</evidence>
<proteinExistence type="predicted"/>
<protein>
    <recommendedName>
        <fullName evidence="4">F-box domain-containing protein</fullName>
    </recommendedName>
</protein>
<accession>A0A8H3EFI9</accession>
<comment type="caution">
    <text evidence="2">The sequence shown here is derived from an EMBL/GenBank/DDBJ whole genome shotgun (WGS) entry which is preliminary data.</text>
</comment>